<protein>
    <recommendedName>
        <fullName evidence="8">ABC transmembrane type-1 domain-containing protein</fullName>
    </recommendedName>
</protein>
<dbReference type="EMBL" id="MFNF01000001">
    <property type="protein sequence ID" value="OGH05117.1"/>
    <property type="molecule type" value="Genomic_DNA"/>
</dbReference>
<dbReference type="PANTHER" id="PTHR30193:SF44">
    <property type="entry name" value="LACTOSE TRANSPORT SYSTEM PERMEASE PROTEIN LACF"/>
    <property type="match status" value="1"/>
</dbReference>
<evidence type="ECO:0000256" key="6">
    <source>
        <dbReference type="ARBA" id="ARBA00023136"/>
    </source>
</evidence>
<dbReference type="CDD" id="cd06261">
    <property type="entry name" value="TM_PBP2"/>
    <property type="match status" value="1"/>
</dbReference>
<evidence type="ECO:0000256" key="1">
    <source>
        <dbReference type="ARBA" id="ARBA00004651"/>
    </source>
</evidence>
<comment type="caution">
    <text evidence="9">The sequence shown here is derived from an EMBL/GenBank/DDBJ whole genome shotgun (WGS) entry which is preliminary data.</text>
</comment>
<accession>A0A1F6H420</accession>
<proteinExistence type="inferred from homology"/>
<evidence type="ECO:0000256" key="5">
    <source>
        <dbReference type="ARBA" id="ARBA00022989"/>
    </source>
</evidence>
<organism evidence="9 10">
    <name type="scientific">Candidatus Lambdaproteobacteria bacterium RIFOXYD2_FULL_56_26</name>
    <dbReference type="NCBI Taxonomy" id="1817773"/>
    <lineage>
        <taxon>Bacteria</taxon>
        <taxon>Pseudomonadati</taxon>
        <taxon>Pseudomonadota</taxon>
        <taxon>Candidatus Lambdaproteobacteria</taxon>
    </lineage>
</organism>
<keyword evidence="5 7" id="KW-1133">Transmembrane helix</keyword>
<evidence type="ECO:0000259" key="8">
    <source>
        <dbReference type="PROSITE" id="PS50928"/>
    </source>
</evidence>
<feature type="domain" description="ABC transmembrane type-1" evidence="8">
    <location>
        <begin position="59"/>
        <end position="270"/>
    </location>
</feature>
<dbReference type="AlphaFoldDB" id="A0A1F6H420"/>
<dbReference type="GO" id="GO:0055085">
    <property type="term" value="P:transmembrane transport"/>
    <property type="evidence" value="ECO:0007669"/>
    <property type="project" value="InterPro"/>
</dbReference>
<feature type="transmembrane region" description="Helical" evidence="7">
    <location>
        <begin position="96"/>
        <end position="114"/>
    </location>
</feature>
<dbReference type="InterPro" id="IPR035906">
    <property type="entry name" value="MetI-like_sf"/>
</dbReference>
<keyword evidence="2 7" id="KW-0813">Transport</keyword>
<keyword evidence="4 7" id="KW-0812">Transmembrane</keyword>
<evidence type="ECO:0000313" key="9">
    <source>
        <dbReference type="EMBL" id="OGH05117.1"/>
    </source>
</evidence>
<evidence type="ECO:0000256" key="4">
    <source>
        <dbReference type="ARBA" id="ARBA00022692"/>
    </source>
</evidence>
<dbReference type="PANTHER" id="PTHR30193">
    <property type="entry name" value="ABC TRANSPORTER PERMEASE PROTEIN"/>
    <property type="match status" value="1"/>
</dbReference>
<comment type="subcellular location">
    <subcellularLocation>
        <location evidence="1 7">Cell membrane</location>
        <topology evidence="1 7">Multi-pass membrane protein</topology>
    </subcellularLocation>
</comment>
<feature type="transmembrane region" description="Helical" evidence="7">
    <location>
        <begin position="7"/>
        <end position="27"/>
    </location>
</feature>
<evidence type="ECO:0000256" key="3">
    <source>
        <dbReference type="ARBA" id="ARBA00022475"/>
    </source>
</evidence>
<dbReference type="PROSITE" id="PS50928">
    <property type="entry name" value="ABC_TM1"/>
    <property type="match status" value="1"/>
</dbReference>
<comment type="similarity">
    <text evidence="7">Belongs to the binding-protein-dependent transport system permease family.</text>
</comment>
<evidence type="ECO:0000256" key="7">
    <source>
        <dbReference type="RuleBase" id="RU363032"/>
    </source>
</evidence>
<dbReference type="Gene3D" id="1.10.3720.10">
    <property type="entry name" value="MetI-like"/>
    <property type="match status" value="1"/>
</dbReference>
<keyword evidence="3" id="KW-1003">Cell membrane</keyword>
<dbReference type="GO" id="GO:0005886">
    <property type="term" value="C:plasma membrane"/>
    <property type="evidence" value="ECO:0007669"/>
    <property type="project" value="UniProtKB-SubCell"/>
</dbReference>
<keyword evidence="6 7" id="KW-0472">Membrane</keyword>
<evidence type="ECO:0000313" key="10">
    <source>
        <dbReference type="Proteomes" id="UP000177583"/>
    </source>
</evidence>
<evidence type="ECO:0000256" key="2">
    <source>
        <dbReference type="ARBA" id="ARBA00022448"/>
    </source>
</evidence>
<dbReference type="InterPro" id="IPR051393">
    <property type="entry name" value="ABC_transporter_permease"/>
</dbReference>
<feature type="transmembrane region" description="Helical" evidence="7">
    <location>
        <begin position="197"/>
        <end position="217"/>
    </location>
</feature>
<feature type="transmembrane region" description="Helical" evidence="7">
    <location>
        <begin position="254"/>
        <end position="274"/>
    </location>
</feature>
<feature type="transmembrane region" description="Helical" evidence="7">
    <location>
        <begin position="63"/>
        <end position="84"/>
    </location>
</feature>
<dbReference type="SUPFAM" id="SSF161098">
    <property type="entry name" value="MetI-like"/>
    <property type="match status" value="1"/>
</dbReference>
<dbReference type="InterPro" id="IPR000515">
    <property type="entry name" value="MetI-like"/>
</dbReference>
<dbReference type="SUPFAM" id="SSF160964">
    <property type="entry name" value="MalF N-terminal region-like"/>
    <property type="match status" value="1"/>
</dbReference>
<dbReference type="Proteomes" id="UP000177583">
    <property type="component" value="Unassembled WGS sequence"/>
</dbReference>
<gene>
    <name evidence="9" type="ORF">A2557_07920</name>
</gene>
<feature type="transmembrane region" description="Helical" evidence="7">
    <location>
        <begin position="143"/>
        <end position="166"/>
    </location>
</feature>
<sequence>MVFLGPWILVFGVFSLYPIAHSVYLSFTDFEATDGLPPAWVGWANYGRMWQDPHFWASMGHSFYFVLGTVPAILVLALVLAVVLNQRIRLKTFYRVSFFVPVVTSVMVIAALFVELYSPVGLVNQVLSWVGVPGHHWLKDPNWALPSIMVMNIWASFGFYTLMLLAGLQAIPQEYYEASGLEGAGKVRQFFTITLPLLKPTLLVATVMDSILAFQVFGEVLLMTRGGPLRSSETAVYYLYDLAFHRQEMGYASAVAYGVFLVLLVFTGLQWGWYGKKERL</sequence>
<dbReference type="Pfam" id="PF00528">
    <property type="entry name" value="BPD_transp_1"/>
    <property type="match status" value="1"/>
</dbReference>
<reference evidence="9 10" key="1">
    <citation type="journal article" date="2016" name="Nat. Commun.">
        <title>Thousands of microbial genomes shed light on interconnected biogeochemical processes in an aquifer system.</title>
        <authorList>
            <person name="Anantharaman K."/>
            <person name="Brown C.T."/>
            <person name="Hug L.A."/>
            <person name="Sharon I."/>
            <person name="Castelle C.J."/>
            <person name="Probst A.J."/>
            <person name="Thomas B.C."/>
            <person name="Singh A."/>
            <person name="Wilkins M.J."/>
            <person name="Karaoz U."/>
            <person name="Brodie E.L."/>
            <person name="Williams K.H."/>
            <person name="Hubbard S.S."/>
            <person name="Banfield J.F."/>
        </authorList>
    </citation>
    <scope>NUCLEOTIDE SEQUENCE [LARGE SCALE GENOMIC DNA]</scope>
</reference>
<name>A0A1F6H420_9PROT</name>